<dbReference type="EMBL" id="JAVDUU010000001">
    <property type="protein sequence ID" value="MDR6941395.1"/>
    <property type="molecule type" value="Genomic_DNA"/>
</dbReference>
<protein>
    <submittedName>
        <fullName evidence="1">Uncharacterized protein</fullName>
    </submittedName>
</protein>
<keyword evidence="2" id="KW-1185">Reference proteome</keyword>
<proteinExistence type="predicted"/>
<accession>A0ABU1T7M7</accession>
<organism evidence="1 2">
    <name type="scientific">Mucilaginibacter pocheonensis</name>
    <dbReference type="NCBI Taxonomy" id="398050"/>
    <lineage>
        <taxon>Bacteria</taxon>
        <taxon>Pseudomonadati</taxon>
        <taxon>Bacteroidota</taxon>
        <taxon>Sphingobacteriia</taxon>
        <taxon>Sphingobacteriales</taxon>
        <taxon>Sphingobacteriaceae</taxon>
        <taxon>Mucilaginibacter</taxon>
    </lineage>
</organism>
<name>A0ABU1T7M7_9SPHI</name>
<gene>
    <name evidence="1" type="ORF">J2W55_001223</name>
</gene>
<evidence type="ECO:0000313" key="2">
    <source>
        <dbReference type="Proteomes" id="UP001247620"/>
    </source>
</evidence>
<dbReference type="RefSeq" id="WP_310093094.1">
    <property type="nucleotide sequence ID" value="NZ_JAVDUU010000001.1"/>
</dbReference>
<evidence type="ECO:0000313" key="1">
    <source>
        <dbReference type="EMBL" id="MDR6941395.1"/>
    </source>
</evidence>
<reference evidence="1 2" key="1">
    <citation type="submission" date="2023-07" db="EMBL/GenBank/DDBJ databases">
        <title>Sorghum-associated microbial communities from plants grown in Nebraska, USA.</title>
        <authorList>
            <person name="Schachtman D."/>
        </authorList>
    </citation>
    <scope>NUCLEOTIDE SEQUENCE [LARGE SCALE GENOMIC DNA]</scope>
    <source>
        <strain evidence="1 2">3262</strain>
    </source>
</reference>
<sequence length="181" mass="20242">MKTIEQLTNVEKAKIIFDLFKSEIPAFLEYAQAIADKVSNTQEELIPNWNNPFLSYHQWLSLATTVNDTVSRKRNSLVKSANVFAEQLFAGYLAIFSNHCLEQYGLHKAQSAKFARAISLFYLPVQPADNNSNQYLVLEMQGGAEYAGIVTDVDGNNRVFENREDAEAEAADCQDGLVVAI</sequence>
<dbReference type="Proteomes" id="UP001247620">
    <property type="component" value="Unassembled WGS sequence"/>
</dbReference>
<comment type="caution">
    <text evidence="1">The sequence shown here is derived from an EMBL/GenBank/DDBJ whole genome shotgun (WGS) entry which is preliminary data.</text>
</comment>